<dbReference type="InterPro" id="IPR014031">
    <property type="entry name" value="Ketoacyl_synth_C"/>
</dbReference>
<dbReference type="Gene3D" id="3.10.129.110">
    <property type="entry name" value="Polyketide synthase dehydratase"/>
    <property type="match status" value="1"/>
</dbReference>
<dbReference type="InterPro" id="IPR016039">
    <property type="entry name" value="Thiolase-like"/>
</dbReference>
<dbReference type="InterPro" id="IPR049552">
    <property type="entry name" value="PKS_DH_N"/>
</dbReference>
<dbReference type="CDD" id="cd00833">
    <property type="entry name" value="PKS"/>
    <property type="match status" value="1"/>
</dbReference>
<keyword evidence="2" id="KW-0597">Phosphoprotein</keyword>
<dbReference type="PANTHER" id="PTHR43775">
    <property type="entry name" value="FATTY ACID SYNTHASE"/>
    <property type="match status" value="1"/>
</dbReference>
<dbReference type="Gene3D" id="3.40.47.10">
    <property type="match status" value="2"/>
</dbReference>
<dbReference type="Pfam" id="PF00109">
    <property type="entry name" value="ketoacyl-synt"/>
    <property type="match status" value="2"/>
</dbReference>
<keyword evidence="6" id="KW-0808">Transferase</keyword>
<keyword evidence="1" id="KW-0596">Phosphopantetheine</keyword>
<dbReference type="SUPFAM" id="SSF51735">
    <property type="entry name" value="NAD(P)-binding Rossmann-fold domains"/>
    <property type="match status" value="2"/>
</dbReference>
<dbReference type="SMART" id="SM00825">
    <property type="entry name" value="PKS_KS"/>
    <property type="match status" value="1"/>
</dbReference>
<dbReference type="RefSeq" id="WP_196150381.1">
    <property type="nucleotide sequence ID" value="NZ_JADMLG010000006.1"/>
</dbReference>
<comment type="similarity">
    <text evidence="6">Belongs to the thiolase-like superfamily. Beta-ketoacyl-ACP synthases family.</text>
</comment>
<keyword evidence="3" id="KW-0560">Oxidoreductase</keyword>
<dbReference type="Pfam" id="PF21089">
    <property type="entry name" value="PKS_DH_N"/>
    <property type="match status" value="1"/>
</dbReference>
<dbReference type="InterPro" id="IPR002347">
    <property type="entry name" value="SDR_fam"/>
</dbReference>
<gene>
    <name evidence="10" type="ORF">IT779_17560</name>
</gene>
<feature type="domain" description="PKS/mFAS DH" evidence="9">
    <location>
        <begin position="1704"/>
        <end position="2008"/>
    </location>
</feature>
<feature type="region of interest" description="Disordered" evidence="7">
    <location>
        <begin position="285"/>
        <end position="330"/>
    </location>
</feature>
<evidence type="ECO:0000256" key="7">
    <source>
        <dbReference type="SAM" id="MobiDB-lite"/>
    </source>
</evidence>
<dbReference type="SMART" id="SM00822">
    <property type="entry name" value="PKS_KR"/>
    <property type="match status" value="1"/>
</dbReference>
<feature type="compositionally biased region" description="Low complexity" evidence="7">
    <location>
        <begin position="285"/>
        <end position="307"/>
    </location>
</feature>
<dbReference type="GO" id="GO:0006633">
    <property type="term" value="P:fatty acid biosynthetic process"/>
    <property type="evidence" value="ECO:0007669"/>
    <property type="project" value="TreeGrafter"/>
</dbReference>
<comment type="caution">
    <text evidence="10">The sequence shown here is derived from an EMBL/GenBank/DDBJ whole genome shotgun (WGS) entry which is preliminary data.</text>
</comment>
<keyword evidence="4" id="KW-0511">Multifunctional enzyme</keyword>
<dbReference type="InterPro" id="IPR042104">
    <property type="entry name" value="PKS_dehydratase_sf"/>
</dbReference>
<dbReference type="GO" id="GO:0071770">
    <property type="term" value="P:DIM/DIP cell wall layer assembly"/>
    <property type="evidence" value="ECO:0007669"/>
    <property type="project" value="TreeGrafter"/>
</dbReference>
<sequence length="2026" mass="214269">MSRPLAGRIALVTGGGRNIGRAITLRLAAEGATVVINYFRSPAAARATKEEVERQGGRAYLVRASVARPEQRARMFDEIAAEFGALDILVNSAADGALAAHGDVEEAMIDRAIATNLKGTYGCAEHAVQLMAGRDGANIVNLSTLGGGQFVMANYLACGPAKAAVEAMTRYLAVEYAERGIRVNTAAAGMLASPVADQFPDADAMQRAVVAATPLRRLGTPEEFAEVVAFLASPRASWITGQVILADGGLATGHALLAPPRRSEAAGVPIEHAHDGVIADAGASAPHAVAEPAASPRHPGGPAAGGPADPGPDPADPGSADPDSGDPEDDVIAIVGMGLAVPGANDPEEFWAELVEGADRFVPVPADRWANDNFYSPDRGAEDKSYSRHSAFITDFVPHPALAAELRESGRSMEEVESTTLWLRHSIAQALDGVRIRPEDRCAAQVGYTADGSQYLEEATVLTGVLRRMRAALVRRGVSDVDRVLAAAKSALRVRYPRGVGRPEAYFPHRVGYDAVTGLLPEGTELMMVDTACSSSLYAVDIGAKGLLENRHDIAVCSGAFAVGPRGSVLFGKLNGLSERGAVRSLDKNSDGVLFSDGAATVILKRLSRARADGDQVLATIRAFGSSSDGKGKAIYAPSAAGQELAVRRAQADPRMGGRIPDWVVAHATGTPAGDSVEFAGLRATLDGAEPVRVTSNKSVIGHTGWAAGIASLIQVLLGLRHNAIPPQHRFDEPPAEFELDSSNLEIPTETVAWPRRSDGSPRVAAISGFGFGGTNAHLVVQDDSRDGADRTVPAGSPASAEHGAAAADARLAVVAVASHLPGAHDLDAWLADPAASTGFGDAYPVPPITEVKLPPRTMRAIDRCQLMILACAGKIRDQLGDFWTDNQRDTGVLLGHFGGTRNATLYATRCYLDDVGVALADVPEFAESDWAADVLGDIAADITGLVPASNEDTFPGMMPNVIPARVANYFGLNGPTMTIDSGFTSALTALDVAGRYLRAGDITVALIGGVNGNATPEQRELLAAMLPTEAVLAEGSFLLAVTTERTAEAAGLPVLGFVEPSAGHASGVADRVVECGATTRERNANFLAGEGAIGLLRALTGTGSTLVACRGGAAAADLCVRVTATATASAPDPVCAPPASATTPSGESGITLSERYQVADRYTTVGADGTIGADPTRVDVHAWNLVAEPGFVVRPQVDFWPDAATLVLTDIPGELAAAGIPASAAVLSVAPLPTAWADRADAVHVREVSPEAVGALLDRYDPHARLRHVRVVTDLDAAAGVDPRRTDRIAALHDLLFSVQQRRTEALAQPDSSSMTLLTRAMTGRTPHPYTGLFTGFAKVAHLEHPRGLTVCLVTDGDIAGGIIEAEAESMLDRGVPVAHYASGTRLVSRLAVDHGEIDRTPVLDRDSVIVAVGGGRGITAELMVELARVYGGRFYILGTNAIDDVPAPYLDLDDEAFAAAKRDYIRARHAAAPDRTPGQLNAEFQRIRNIRTVRANLDRIAAAGATEVTYLRCDVVDTAAVEHTMDRILRAHDAVDLLVNAAGLNRSAPIAVKDFAEFRRIRDIKLRGYSNLASALAARAPRLWCNFGSLLGASGQIGEVDYASANDFLGTASYHSTHAGVRDEFTIGWTLWGEVGLGANALTKAYFDKSGQYSNMSNAEGAHHFVRHLQRRRPQPYVAHLGTAEYGAVDSQLPGFLPFSPRPFYLDRVLDSGTDGDRPWALYERVFDLDTDGYLRHHLVNGAPTLPGALIAEMVLEAAATLVPDLRVYAIEDLAFHHFIKVPEGSRPLVKRIRAEVVDRRHDLGQARVRVTVTGDITAPNGTVLVRDKLHCTAVALMSAVLPTAPRWTDWYPAEEEPALDPYHHPASPVSLTGMFVSTSDTRLHPCGKHSTYSLRLEPGDPVFSRFRVPSILLDGLLRTGGIAGNGAGRRLPIVVPLRFGRLDLYEHTNDALVGRGGPVRLHAVLPWDGEKPGAGNRFTAVRPDGRIILTLKELDCAIVGYLDTESGDRVLSGVHENGRKQLV</sequence>
<evidence type="ECO:0000313" key="11">
    <source>
        <dbReference type="Proteomes" id="UP000655751"/>
    </source>
</evidence>
<dbReference type="InterPro" id="IPR013968">
    <property type="entry name" value="PKS_KR"/>
</dbReference>
<organism evidence="10 11">
    <name type="scientific">Nocardia bovistercoris</name>
    <dbReference type="NCBI Taxonomy" id="2785916"/>
    <lineage>
        <taxon>Bacteria</taxon>
        <taxon>Bacillati</taxon>
        <taxon>Actinomycetota</taxon>
        <taxon>Actinomycetes</taxon>
        <taxon>Mycobacteriales</taxon>
        <taxon>Nocardiaceae</taxon>
        <taxon>Nocardia</taxon>
    </lineage>
</organism>
<evidence type="ECO:0000256" key="4">
    <source>
        <dbReference type="ARBA" id="ARBA00023268"/>
    </source>
</evidence>
<evidence type="ECO:0000256" key="3">
    <source>
        <dbReference type="ARBA" id="ARBA00023002"/>
    </source>
</evidence>
<accession>A0A931IB29</accession>
<evidence type="ECO:0000259" key="9">
    <source>
        <dbReference type="PROSITE" id="PS52019"/>
    </source>
</evidence>
<evidence type="ECO:0000259" key="8">
    <source>
        <dbReference type="PROSITE" id="PS52004"/>
    </source>
</evidence>
<dbReference type="GO" id="GO:0005737">
    <property type="term" value="C:cytoplasm"/>
    <property type="evidence" value="ECO:0007669"/>
    <property type="project" value="TreeGrafter"/>
</dbReference>
<dbReference type="Gene3D" id="3.40.50.720">
    <property type="entry name" value="NAD(P)-binding Rossmann-like Domain"/>
    <property type="match status" value="2"/>
</dbReference>
<feature type="active site" description="Proton acceptor; for dehydratase activity" evidence="5">
    <location>
        <position position="1740"/>
    </location>
</feature>
<feature type="region of interest" description="N-terminal hotdog fold" evidence="5">
    <location>
        <begin position="1704"/>
        <end position="1833"/>
    </location>
</feature>
<feature type="region of interest" description="C-terminal hotdog fold" evidence="5">
    <location>
        <begin position="1851"/>
        <end position="2008"/>
    </location>
</feature>
<dbReference type="PRINTS" id="PR00081">
    <property type="entry name" value="GDHRDH"/>
</dbReference>
<dbReference type="InterPro" id="IPR020841">
    <property type="entry name" value="PKS_Beta-ketoAc_synthase_dom"/>
</dbReference>
<dbReference type="InterPro" id="IPR014030">
    <property type="entry name" value="Ketoacyl_synth_N"/>
</dbReference>
<dbReference type="SUPFAM" id="SSF53901">
    <property type="entry name" value="Thiolase-like"/>
    <property type="match status" value="3"/>
</dbReference>
<dbReference type="GO" id="GO:0016491">
    <property type="term" value="F:oxidoreductase activity"/>
    <property type="evidence" value="ECO:0007669"/>
    <property type="project" value="UniProtKB-KW"/>
</dbReference>
<dbReference type="PROSITE" id="PS52004">
    <property type="entry name" value="KS3_2"/>
    <property type="match status" value="1"/>
</dbReference>
<reference evidence="10" key="1">
    <citation type="submission" date="2020-11" db="EMBL/GenBank/DDBJ databases">
        <title>Nocardia NEAU-351.nov., a novel actinomycete isolated from the cow dung.</title>
        <authorList>
            <person name="Zhang X."/>
        </authorList>
    </citation>
    <scope>NUCLEOTIDE SEQUENCE</scope>
    <source>
        <strain evidence="10">NEAU-351</strain>
    </source>
</reference>
<dbReference type="GO" id="GO:0005886">
    <property type="term" value="C:plasma membrane"/>
    <property type="evidence" value="ECO:0007669"/>
    <property type="project" value="TreeGrafter"/>
</dbReference>
<evidence type="ECO:0000256" key="2">
    <source>
        <dbReference type="ARBA" id="ARBA00022553"/>
    </source>
</evidence>
<protein>
    <submittedName>
        <fullName evidence="10">SDR family oxidoreductase</fullName>
    </submittedName>
</protein>
<dbReference type="PANTHER" id="PTHR43775:SF37">
    <property type="entry name" value="SI:DKEY-61P9.11"/>
    <property type="match status" value="1"/>
</dbReference>
<dbReference type="GO" id="GO:0004312">
    <property type="term" value="F:fatty acid synthase activity"/>
    <property type="evidence" value="ECO:0007669"/>
    <property type="project" value="TreeGrafter"/>
</dbReference>
<dbReference type="Pfam" id="PF13561">
    <property type="entry name" value="adh_short_C2"/>
    <property type="match status" value="1"/>
</dbReference>
<dbReference type="EMBL" id="JADMLG010000006">
    <property type="protein sequence ID" value="MBH0778089.1"/>
    <property type="molecule type" value="Genomic_DNA"/>
</dbReference>
<evidence type="ECO:0000313" key="10">
    <source>
        <dbReference type="EMBL" id="MBH0778089.1"/>
    </source>
</evidence>
<dbReference type="InterPro" id="IPR050091">
    <property type="entry name" value="PKS_NRPS_Biosynth_Enz"/>
</dbReference>
<dbReference type="InterPro" id="IPR057326">
    <property type="entry name" value="KR_dom"/>
</dbReference>
<dbReference type="InterPro" id="IPR049900">
    <property type="entry name" value="PKS_mFAS_DH"/>
</dbReference>
<dbReference type="Pfam" id="PF02801">
    <property type="entry name" value="Ketoacyl-synt_C"/>
    <property type="match status" value="1"/>
</dbReference>
<dbReference type="PROSITE" id="PS52019">
    <property type="entry name" value="PKS_MFAS_DH"/>
    <property type="match status" value="1"/>
</dbReference>
<evidence type="ECO:0000256" key="6">
    <source>
        <dbReference type="RuleBase" id="RU003694"/>
    </source>
</evidence>
<dbReference type="InterPro" id="IPR036291">
    <property type="entry name" value="NAD(P)-bd_dom_sf"/>
</dbReference>
<dbReference type="CDD" id="cd05359">
    <property type="entry name" value="ChcA_like_SDR_c"/>
    <property type="match status" value="1"/>
</dbReference>
<keyword evidence="11" id="KW-1185">Reference proteome</keyword>
<dbReference type="Proteomes" id="UP000655751">
    <property type="component" value="Unassembled WGS sequence"/>
</dbReference>
<name>A0A931IB29_9NOCA</name>
<proteinExistence type="inferred from homology"/>
<dbReference type="FunFam" id="3.40.50.720:FF:000084">
    <property type="entry name" value="Short-chain dehydrogenase reductase"/>
    <property type="match status" value="1"/>
</dbReference>
<evidence type="ECO:0000256" key="5">
    <source>
        <dbReference type="PROSITE-ProRule" id="PRU01363"/>
    </source>
</evidence>
<evidence type="ECO:0000256" key="1">
    <source>
        <dbReference type="ARBA" id="ARBA00022450"/>
    </source>
</evidence>
<feature type="active site" description="Proton donor; for dehydratase activity" evidence="5">
    <location>
        <position position="1917"/>
    </location>
</feature>
<dbReference type="Pfam" id="PF08659">
    <property type="entry name" value="KR"/>
    <property type="match status" value="1"/>
</dbReference>
<feature type="domain" description="Ketosynthase family 3 (KS3)" evidence="8">
    <location>
        <begin position="329"/>
        <end position="783"/>
    </location>
</feature>